<dbReference type="GO" id="GO:0015995">
    <property type="term" value="P:chlorophyll biosynthetic process"/>
    <property type="evidence" value="ECO:0007669"/>
    <property type="project" value="InterPro"/>
</dbReference>
<dbReference type="OrthoDB" id="417034at2"/>
<accession>A0A4S8P1B5</accession>
<dbReference type="NCBIfam" id="TIGR02023">
    <property type="entry name" value="BchP-ChlP"/>
    <property type="match status" value="1"/>
</dbReference>
<organism evidence="3 4">
    <name type="scientific">Peteryoungia ipomoeae</name>
    <dbReference type="NCBI Taxonomy" id="1210932"/>
    <lineage>
        <taxon>Bacteria</taxon>
        <taxon>Pseudomonadati</taxon>
        <taxon>Pseudomonadota</taxon>
        <taxon>Alphaproteobacteria</taxon>
        <taxon>Hyphomicrobiales</taxon>
        <taxon>Rhizobiaceae</taxon>
        <taxon>Peteryoungia</taxon>
    </lineage>
</organism>
<proteinExistence type="predicted"/>
<evidence type="ECO:0000256" key="2">
    <source>
        <dbReference type="ARBA" id="ARBA00023002"/>
    </source>
</evidence>
<name>A0A4S8P1B5_9HYPH</name>
<comment type="caution">
    <text evidence="3">The sequence shown here is derived from an EMBL/GenBank/DDBJ whole genome shotgun (WGS) entry which is preliminary data.</text>
</comment>
<dbReference type="InterPro" id="IPR050407">
    <property type="entry name" value="Geranylgeranyl_reductase"/>
</dbReference>
<dbReference type="NCBIfam" id="TIGR02032">
    <property type="entry name" value="GG-red-SF"/>
    <property type="match status" value="1"/>
</dbReference>
<dbReference type="PRINTS" id="PR00420">
    <property type="entry name" value="RNGMNOXGNASE"/>
</dbReference>
<dbReference type="GO" id="GO:0045550">
    <property type="term" value="F:geranylgeranyl reductase activity"/>
    <property type="evidence" value="ECO:0007669"/>
    <property type="project" value="InterPro"/>
</dbReference>
<dbReference type="AlphaFoldDB" id="A0A4S8P1B5"/>
<sequence length="401" mass="43676">MRKTYDVAVIGGGPCGAIAAERLAHMGHSVVLVDPENRIKPCGGAIPSRALADFAIDESQLVARANAARIIAPSGRSVEMTIGEIGYVGMVDRAHFDPYLRRRAAQAGAERLVAKLEAITEDHDGHLELTLAATSASERTEPICITARRVIGADGANSAVRRLMFPAARKPPYVFAYHEIVESPDAAGPQDFRPDRCDVVYDGRISPDFYGWVFPHGGQTSIGTGSAVKGHNLRAATAALKQSAGLSDCRVIRREGAPLPLKPMRRWDNGRNALLVGDAAGTVAPSSGEGIYYAMLCGRLAAEAMQQSLLQGSGKPLASARRSFMRAHGRVFLILRIMQLVWYRNDRLREKFVAMCADPDVQRLTWESYLEKKIVRRDPLAHLRVFAKDLAQLFGIPAGQR</sequence>
<dbReference type="InterPro" id="IPR010253">
    <property type="entry name" value="BchP_ChlP_pln/prok"/>
</dbReference>
<evidence type="ECO:0000313" key="3">
    <source>
        <dbReference type="EMBL" id="THV23807.1"/>
    </source>
</evidence>
<dbReference type="InterPro" id="IPR011777">
    <property type="entry name" value="Geranylgeranyl_Rdtase_fam"/>
</dbReference>
<dbReference type="RefSeq" id="WP_136597902.1">
    <property type="nucleotide sequence ID" value="NZ_STGV01000002.1"/>
</dbReference>
<reference evidence="3 4" key="1">
    <citation type="submission" date="2019-04" db="EMBL/GenBank/DDBJ databases">
        <title>Genome sequence of strain shin9-1.</title>
        <authorList>
            <person name="Gao J."/>
            <person name="Sun J."/>
        </authorList>
    </citation>
    <scope>NUCLEOTIDE SEQUENCE [LARGE SCALE GENOMIC DNA]</scope>
    <source>
        <strain evidence="4">shin9-1</strain>
    </source>
</reference>
<dbReference type="GO" id="GO:0015979">
    <property type="term" value="P:photosynthesis"/>
    <property type="evidence" value="ECO:0007669"/>
    <property type="project" value="InterPro"/>
</dbReference>
<keyword evidence="2" id="KW-0560">Oxidoreductase</keyword>
<protein>
    <submittedName>
        <fullName evidence="3">Geranylgeranyl diphosphate reductase</fullName>
    </submittedName>
</protein>
<dbReference type="SUPFAM" id="SSF51905">
    <property type="entry name" value="FAD/NAD(P)-binding domain"/>
    <property type="match status" value="1"/>
</dbReference>
<dbReference type="EMBL" id="STGV01000002">
    <property type="protein sequence ID" value="THV23807.1"/>
    <property type="molecule type" value="Genomic_DNA"/>
</dbReference>
<keyword evidence="4" id="KW-1185">Reference proteome</keyword>
<evidence type="ECO:0000256" key="1">
    <source>
        <dbReference type="ARBA" id="ARBA00022857"/>
    </source>
</evidence>
<dbReference type="Proteomes" id="UP000308828">
    <property type="component" value="Unassembled WGS sequence"/>
</dbReference>
<evidence type="ECO:0000313" key="4">
    <source>
        <dbReference type="Proteomes" id="UP000308828"/>
    </source>
</evidence>
<gene>
    <name evidence="3" type="ORF">FAA97_07410</name>
</gene>
<dbReference type="Pfam" id="PF05834">
    <property type="entry name" value="Lycopene_cycl"/>
    <property type="match status" value="1"/>
</dbReference>
<dbReference type="PANTHER" id="PTHR42685:SF4">
    <property type="entry name" value="GERANYLGERANYL DIPHOSPHATE REDUCTASE, CHLOROPLASTIC"/>
    <property type="match status" value="1"/>
</dbReference>
<dbReference type="Gene3D" id="3.50.50.60">
    <property type="entry name" value="FAD/NAD(P)-binding domain"/>
    <property type="match status" value="1"/>
</dbReference>
<dbReference type="InterPro" id="IPR036188">
    <property type="entry name" value="FAD/NAD-bd_sf"/>
</dbReference>
<keyword evidence="1" id="KW-0521">NADP</keyword>
<dbReference type="GO" id="GO:0016628">
    <property type="term" value="F:oxidoreductase activity, acting on the CH-CH group of donors, NAD or NADP as acceptor"/>
    <property type="evidence" value="ECO:0007669"/>
    <property type="project" value="InterPro"/>
</dbReference>
<dbReference type="PANTHER" id="PTHR42685">
    <property type="entry name" value="GERANYLGERANYL DIPHOSPHATE REDUCTASE"/>
    <property type="match status" value="1"/>
</dbReference>